<comment type="subcellular location">
    <subcellularLocation>
        <location evidence="1">Periplasm</location>
    </subcellularLocation>
</comment>
<dbReference type="Gene3D" id="3.40.190.10">
    <property type="entry name" value="Periplasmic binding protein-like II"/>
    <property type="match status" value="2"/>
</dbReference>
<evidence type="ECO:0000259" key="8">
    <source>
        <dbReference type="SMART" id="SM00062"/>
    </source>
</evidence>
<dbReference type="PANTHER" id="PTHR30024:SF48">
    <property type="entry name" value="ABC TRANSPORTER SUBSTRATE-BINDING PROTEIN"/>
    <property type="match status" value="1"/>
</dbReference>
<evidence type="ECO:0000256" key="3">
    <source>
        <dbReference type="ARBA" id="ARBA00022448"/>
    </source>
</evidence>
<name>A0A1H9KMQ3_9PSEU</name>
<evidence type="ECO:0000256" key="6">
    <source>
        <dbReference type="ARBA" id="ARBA00070228"/>
    </source>
</evidence>
<dbReference type="InterPro" id="IPR015168">
    <property type="entry name" value="SsuA/THI5"/>
</dbReference>
<dbReference type="NCBIfam" id="TIGR01728">
    <property type="entry name" value="SsuA_fam"/>
    <property type="match status" value="1"/>
</dbReference>
<evidence type="ECO:0000313" key="9">
    <source>
        <dbReference type="EMBL" id="SER00372.1"/>
    </source>
</evidence>
<dbReference type="RefSeq" id="WP_092774509.1">
    <property type="nucleotide sequence ID" value="NZ_FOGI01000001.1"/>
</dbReference>
<dbReference type="InterPro" id="IPR001638">
    <property type="entry name" value="Solute-binding_3/MltF_N"/>
</dbReference>
<dbReference type="SMART" id="SM00062">
    <property type="entry name" value="PBPb"/>
    <property type="match status" value="1"/>
</dbReference>
<dbReference type="CDD" id="cd13558">
    <property type="entry name" value="PBP2_SsuA_like_2"/>
    <property type="match status" value="1"/>
</dbReference>
<dbReference type="FunFam" id="3.40.190.10:FF:000050">
    <property type="entry name" value="Sulfonate ABC transporter substrate-binding protein"/>
    <property type="match status" value="1"/>
</dbReference>
<dbReference type="GO" id="GO:0042597">
    <property type="term" value="C:periplasmic space"/>
    <property type="evidence" value="ECO:0007669"/>
    <property type="project" value="UniProtKB-SubCell"/>
</dbReference>
<dbReference type="Proteomes" id="UP000199051">
    <property type="component" value="Unassembled WGS sequence"/>
</dbReference>
<evidence type="ECO:0000313" key="10">
    <source>
        <dbReference type="Proteomes" id="UP000199051"/>
    </source>
</evidence>
<sequence>MRSRRVLLLLVALLGAAALTGCGSSTSDSAGRVVLRVGDQTGATQSRLRAAGLLDDLPYDIEWSQFAAAVNLHEALRADAIDIGGASDSPTVTAIANGSRIKVAAAWTNGGRGTYLLVPKDSPAKTVADLRGKRISPTTKGSVAHYLVIGELTKAGISDKDVTLNFLAPTEANAAFSTGRIDAWATWAVYAVRARTEQGARVLSDGAGVNTGLNVLSATDKALADHGKRDAIKDFAARLDRGYEWSRANPDAFDKWYAEFAHQPLAVATEVRPDETAYQRVPLDAALAGKLQKTYDTWVAQGLFPGGKDLAGFVAGDLDAH</sequence>
<dbReference type="PANTHER" id="PTHR30024">
    <property type="entry name" value="ALIPHATIC SULFONATES-BINDING PROTEIN-RELATED"/>
    <property type="match status" value="1"/>
</dbReference>
<dbReference type="GO" id="GO:0016020">
    <property type="term" value="C:membrane"/>
    <property type="evidence" value="ECO:0007669"/>
    <property type="project" value="InterPro"/>
</dbReference>
<dbReference type="Pfam" id="PF09084">
    <property type="entry name" value="NMT1"/>
    <property type="match status" value="1"/>
</dbReference>
<evidence type="ECO:0000256" key="7">
    <source>
        <dbReference type="SAM" id="SignalP"/>
    </source>
</evidence>
<evidence type="ECO:0000256" key="1">
    <source>
        <dbReference type="ARBA" id="ARBA00004418"/>
    </source>
</evidence>
<dbReference type="AlphaFoldDB" id="A0A1H9KMQ3"/>
<dbReference type="STRING" id="155974.SAMN04487818_101243"/>
<accession>A0A1H9KMQ3</accession>
<dbReference type="InterPro" id="IPR010067">
    <property type="entry name" value="ABC_SsuA_sub-bd"/>
</dbReference>
<keyword evidence="3" id="KW-0813">Transport</keyword>
<organism evidence="9 10">
    <name type="scientific">Actinokineospora terrae</name>
    <dbReference type="NCBI Taxonomy" id="155974"/>
    <lineage>
        <taxon>Bacteria</taxon>
        <taxon>Bacillati</taxon>
        <taxon>Actinomycetota</taxon>
        <taxon>Actinomycetes</taxon>
        <taxon>Pseudonocardiales</taxon>
        <taxon>Pseudonocardiaceae</taxon>
        <taxon>Actinokineospora</taxon>
    </lineage>
</organism>
<dbReference type="SUPFAM" id="SSF53850">
    <property type="entry name" value="Periplasmic binding protein-like II"/>
    <property type="match status" value="1"/>
</dbReference>
<evidence type="ECO:0000256" key="4">
    <source>
        <dbReference type="ARBA" id="ARBA00022729"/>
    </source>
</evidence>
<feature type="signal peptide" evidence="7">
    <location>
        <begin position="1"/>
        <end position="20"/>
    </location>
</feature>
<dbReference type="GO" id="GO:0042626">
    <property type="term" value="F:ATPase-coupled transmembrane transporter activity"/>
    <property type="evidence" value="ECO:0007669"/>
    <property type="project" value="InterPro"/>
</dbReference>
<feature type="domain" description="Solute-binding protein family 3/N-terminal" evidence="8">
    <location>
        <begin position="34"/>
        <end position="260"/>
    </location>
</feature>
<comment type="similarity">
    <text evidence="2">Belongs to the bacterial solute-binding protein SsuA/TauA family.</text>
</comment>
<protein>
    <recommendedName>
        <fullName evidence="6">Putative aliphatic sulfonates-binding protein</fullName>
    </recommendedName>
</protein>
<evidence type="ECO:0000256" key="2">
    <source>
        <dbReference type="ARBA" id="ARBA00010742"/>
    </source>
</evidence>
<reference evidence="10" key="1">
    <citation type="submission" date="2016-10" db="EMBL/GenBank/DDBJ databases">
        <authorList>
            <person name="Varghese N."/>
            <person name="Submissions S."/>
        </authorList>
    </citation>
    <scope>NUCLEOTIDE SEQUENCE [LARGE SCALE GENOMIC DNA]</scope>
    <source>
        <strain evidence="10">DSM 44260</strain>
    </source>
</reference>
<gene>
    <name evidence="9" type="ORF">SAMN04487818_101243</name>
</gene>
<evidence type="ECO:0000256" key="5">
    <source>
        <dbReference type="ARBA" id="ARBA00055538"/>
    </source>
</evidence>
<keyword evidence="4 7" id="KW-0732">Signal</keyword>
<dbReference type="PROSITE" id="PS51257">
    <property type="entry name" value="PROKAR_LIPOPROTEIN"/>
    <property type="match status" value="1"/>
</dbReference>
<proteinExistence type="inferred from homology"/>
<dbReference type="EMBL" id="FOGI01000001">
    <property type="protein sequence ID" value="SER00372.1"/>
    <property type="molecule type" value="Genomic_DNA"/>
</dbReference>
<comment type="function">
    <text evidence="5">Part of a binding-protein-dependent transport system for aliphatic sulfonates. Putative binding protein.</text>
</comment>
<keyword evidence="10" id="KW-1185">Reference proteome</keyword>
<feature type="chain" id="PRO_5039559389" description="Putative aliphatic sulfonates-binding protein" evidence="7">
    <location>
        <begin position="21"/>
        <end position="321"/>
    </location>
</feature>